<evidence type="ECO:0000313" key="3">
    <source>
        <dbReference type="Proteomes" id="UP001054945"/>
    </source>
</evidence>
<feature type="region of interest" description="Disordered" evidence="1">
    <location>
        <begin position="31"/>
        <end position="133"/>
    </location>
</feature>
<sequence length="133" mass="14667">MLTSHLNKLGSTLNQLKECGIKDRKCNPTQLPILRDIPKPTGLNEWNEKKNGRRSDPERHPLVALQPPIGRCGAGRKTKNHLEPEPLAVPLGTLLPLPSLGNPVPQPPPPSNRQSQLAGKQSPIQWKAKQTNH</sequence>
<dbReference type="Proteomes" id="UP001054945">
    <property type="component" value="Unassembled WGS sequence"/>
</dbReference>
<organism evidence="2 3">
    <name type="scientific">Caerostris extrusa</name>
    <name type="common">Bark spider</name>
    <name type="synonym">Caerostris bankana</name>
    <dbReference type="NCBI Taxonomy" id="172846"/>
    <lineage>
        <taxon>Eukaryota</taxon>
        <taxon>Metazoa</taxon>
        <taxon>Ecdysozoa</taxon>
        <taxon>Arthropoda</taxon>
        <taxon>Chelicerata</taxon>
        <taxon>Arachnida</taxon>
        <taxon>Araneae</taxon>
        <taxon>Araneomorphae</taxon>
        <taxon>Entelegynae</taxon>
        <taxon>Araneoidea</taxon>
        <taxon>Araneidae</taxon>
        <taxon>Caerostris</taxon>
    </lineage>
</organism>
<feature type="compositionally biased region" description="Low complexity" evidence="1">
    <location>
        <begin position="90"/>
        <end position="103"/>
    </location>
</feature>
<dbReference type="AlphaFoldDB" id="A0AAV4RIW4"/>
<accession>A0AAV4RIW4</accession>
<reference evidence="2 3" key="1">
    <citation type="submission" date="2021-06" db="EMBL/GenBank/DDBJ databases">
        <title>Caerostris extrusa draft genome.</title>
        <authorList>
            <person name="Kono N."/>
            <person name="Arakawa K."/>
        </authorList>
    </citation>
    <scope>NUCLEOTIDE SEQUENCE [LARGE SCALE GENOMIC DNA]</scope>
</reference>
<feature type="compositionally biased region" description="Basic and acidic residues" evidence="1">
    <location>
        <begin position="46"/>
        <end position="61"/>
    </location>
</feature>
<evidence type="ECO:0000256" key="1">
    <source>
        <dbReference type="SAM" id="MobiDB-lite"/>
    </source>
</evidence>
<keyword evidence="3" id="KW-1185">Reference proteome</keyword>
<comment type="caution">
    <text evidence="2">The sequence shown here is derived from an EMBL/GenBank/DDBJ whole genome shotgun (WGS) entry which is preliminary data.</text>
</comment>
<dbReference type="EMBL" id="BPLR01008061">
    <property type="protein sequence ID" value="GIY21853.1"/>
    <property type="molecule type" value="Genomic_DNA"/>
</dbReference>
<name>A0AAV4RIW4_CAEEX</name>
<proteinExistence type="predicted"/>
<feature type="compositionally biased region" description="Polar residues" evidence="1">
    <location>
        <begin position="118"/>
        <end position="133"/>
    </location>
</feature>
<gene>
    <name evidence="2" type="ORF">CEXT_686461</name>
</gene>
<protein>
    <submittedName>
        <fullName evidence="2">Uncharacterized protein</fullName>
    </submittedName>
</protein>
<evidence type="ECO:0000313" key="2">
    <source>
        <dbReference type="EMBL" id="GIY21853.1"/>
    </source>
</evidence>